<gene>
    <name evidence="3" type="ORF">DY218_09985</name>
</gene>
<dbReference type="EMBL" id="QUAK01000053">
    <property type="protein sequence ID" value="RFU86860.1"/>
    <property type="molecule type" value="Genomic_DNA"/>
</dbReference>
<evidence type="ECO:0000313" key="3">
    <source>
        <dbReference type="EMBL" id="RFU86860.1"/>
    </source>
</evidence>
<name>A0A372M8D9_9ACTN</name>
<accession>A0A372M8D9</accession>
<dbReference type="Proteomes" id="UP000263094">
    <property type="component" value="Unassembled WGS sequence"/>
</dbReference>
<feature type="compositionally biased region" description="Polar residues" evidence="1">
    <location>
        <begin position="149"/>
        <end position="159"/>
    </location>
</feature>
<evidence type="ECO:0008006" key="5">
    <source>
        <dbReference type="Google" id="ProtNLM"/>
    </source>
</evidence>
<feature type="region of interest" description="Disordered" evidence="1">
    <location>
        <begin position="20"/>
        <end position="48"/>
    </location>
</feature>
<feature type="region of interest" description="Disordered" evidence="1">
    <location>
        <begin position="127"/>
        <end position="159"/>
    </location>
</feature>
<reference evidence="3 4" key="1">
    <citation type="submission" date="2018-08" db="EMBL/GenBank/DDBJ databases">
        <title>Isolation, diversity and antifungal activity of Actinobacteria from wheat.</title>
        <authorList>
            <person name="Han C."/>
        </authorList>
    </citation>
    <scope>NUCLEOTIDE SEQUENCE [LARGE SCALE GENOMIC DNA]</scope>
    <source>
        <strain evidence="3 4">NEAU-YY421</strain>
    </source>
</reference>
<evidence type="ECO:0000313" key="4">
    <source>
        <dbReference type="Proteomes" id="UP000263094"/>
    </source>
</evidence>
<dbReference type="AlphaFoldDB" id="A0A372M8D9"/>
<comment type="caution">
    <text evidence="3">The sequence shown here is derived from an EMBL/GenBank/DDBJ whole genome shotgun (WGS) entry which is preliminary data.</text>
</comment>
<organism evidence="3 4">
    <name type="scientific">Streptomyces triticagri</name>
    <dbReference type="NCBI Taxonomy" id="2293568"/>
    <lineage>
        <taxon>Bacteria</taxon>
        <taxon>Bacillati</taxon>
        <taxon>Actinomycetota</taxon>
        <taxon>Actinomycetes</taxon>
        <taxon>Kitasatosporales</taxon>
        <taxon>Streptomycetaceae</taxon>
        <taxon>Streptomyces</taxon>
    </lineage>
</organism>
<evidence type="ECO:0000256" key="1">
    <source>
        <dbReference type="SAM" id="MobiDB-lite"/>
    </source>
</evidence>
<feature type="signal peptide" evidence="2">
    <location>
        <begin position="1"/>
        <end position="17"/>
    </location>
</feature>
<protein>
    <recommendedName>
        <fullName evidence="5">Serine/threonine protein kinase</fullName>
    </recommendedName>
</protein>
<dbReference type="OrthoDB" id="4350385at2"/>
<proteinExistence type="predicted"/>
<sequence length="159" mass="16219">MGIAAFTVLLPFAVASAGPSARAGTTRAGLPADPVDSRAPTGPGGRTERCGPELASADGVEAQTCVITDRGRAWARTYYRNATGEALRAVLTLLGPGDRTLRTHCRIATGDEPGVCETPRAPVRAADDAGSAVAEFASAQTDGPLLLRSGSNSPDSEGR</sequence>
<keyword evidence="4" id="KW-1185">Reference proteome</keyword>
<keyword evidence="2" id="KW-0732">Signal</keyword>
<feature type="chain" id="PRO_5038531394" description="Serine/threonine protein kinase" evidence="2">
    <location>
        <begin position="18"/>
        <end position="159"/>
    </location>
</feature>
<evidence type="ECO:0000256" key="2">
    <source>
        <dbReference type="SAM" id="SignalP"/>
    </source>
</evidence>